<accession>A0AAW0Q851</accession>
<dbReference type="NCBIfam" id="TIGR00879">
    <property type="entry name" value="SP"/>
    <property type="match status" value="1"/>
</dbReference>
<evidence type="ECO:0000259" key="11">
    <source>
        <dbReference type="PROSITE" id="PS50850"/>
    </source>
</evidence>
<evidence type="ECO:0000313" key="12">
    <source>
        <dbReference type="EMBL" id="KAK8096088.1"/>
    </source>
</evidence>
<evidence type="ECO:0000256" key="4">
    <source>
        <dbReference type="ARBA" id="ARBA00022692"/>
    </source>
</evidence>
<keyword evidence="13" id="KW-1185">Reference proteome</keyword>
<dbReference type="Pfam" id="PF00083">
    <property type="entry name" value="Sugar_tr"/>
    <property type="match status" value="1"/>
</dbReference>
<dbReference type="InterPro" id="IPR005829">
    <property type="entry name" value="Sugar_transporter_CS"/>
</dbReference>
<evidence type="ECO:0000256" key="6">
    <source>
        <dbReference type="ARBA" id="ARBA00022989"/>
    </source>
</evidence>
<evidence type="ECO:0000256" key="2">
    <source>
        <dbReference type="ARBA" id="ARBA00010992"/>
    </source>
</evidence>
<dbReference type="GO" id="GO:0016020">
    <property type="term" value="C:membrane"/>
    <property type="evidence" value="ECO:0007669"/>
    <property type="project" value="UniProtKB-SubCell"/>
</dbReference>
<feature type="transmembrane region" description="Helical" evidence="10">
    <location>
        <begin position="228"/>
        <end position="246"/>
    </location>
</feature>
<organism evidence="12 13">
    <name type="scientific">Apiospora kogelbergensis</name>
    <dbReference type="NCBI Taxonomy" id="1337665"/>
    <lineage>
        <taxon>Eukaryota</taxon>
        <taxon>Fungi</taxon>
        <taxon>Dikarya</taxon>
        <taxon>Ascomycota</taxon>
        <taxon>Pezizomycotina</taxon>
        <taxon>Sordariomycetes</taxon>
        <taxon>Xylariomycetidae</taxon>
        <taxon>Amphisphaeriales</taxon>
        <taxon>Apiosporaceae</taxon>
        <taxon>Apiospora</taxon>
    </lineage>
</organism>
<keyword evidence="6 10" id="KW-1133">Transmembrane helix</keyword>
<dbReference type="GO" id="GO:0005351">
    <property type="term" value="F:carbohydrate:proton symporter activity"/>
    <property type="evidence" value="ECO:0007669"/>
    <property type="project" value="TreeGrafter"/>
</dbReference>
<protein>
    <recommendedName>
        <fullName evidence="8">Quinate transporter</fullName>
    </recommendedName>
</protein>
<keyword evidence="7 10" id="KW-0472">Membrane</keyword>
<feature type="transmembrane region" description="Helical" evidence="10">
    <location>
        <begin position="37"/>
        <end position="58"/>
    </location>
</feature>
<comment type="similarity">
    <text evidence="2 9">Belongs to the major facilitator superfamily. Sugar transporter (TC 2.A.1.1) family.</text>
</comment>
<dbReference type="PRINTS" id="PR00171">
    <property type="entry name" value="SUGRTRNSPORT"/>
</dbReference>
<feature type="transmembrane region" description="Helical" evidence="10">
    <location>
        <begin position="399"/>
        <end position="420"/>
    </location>
</feature>
<keyword evidence="3 9" id="KW-0813">Transport</keyword>
<evidence type="ECO:0000256" key="8">
    <source>
        <dbReference type="ARBA" id="ARBA00043213"/>
    </source>
</evidence>
<feature type="transmembrane region" description="Helical" evidence="10">
    <location>
        <begin position="100"/>
        <end position="118"/>
    </location>
</feature>
<dbReference type="InterPro" id="IPR036259">
    <property type="entry name" value="MFS_trans_sf"/>
</dbReference>
<feature type="domain" description="Major facilitator superfamily (MFS) profile" evidence="11">
    <location>
        <begin position="1"/>
        <end position="424"/>
    </location>
</feature>
<sequence>MGALMFGYDLGFIGTAIELSSFQRDFGLEHASKSEKAAFSANVVSLLQAGCIVGSLAAGPFASHYGRRSSLFLTAAFFLFGSALQTGAGGARAMMFAGRAIGGVGVGAASMVVPLYIAEASPPRIRGRLVGTYEVFVSMGTMLGFWINYGLERNIPSTSAQWIISFAVQLIPGCLLMAGLFLIPESPRWLAEKKGRDACLDEEAMLTEGDGPRALFYEMLKPANLKRLYIGCVMFVLMQMAGSNAINYYSPSIFKSIGLVGSDTSFFATGIYGLVRFVAIIAAMNFFIDRFGRRKNLMCGSSIMACAMWYIGAYVKIEAPGAPGTSSHISSAGYLGIAMIYVYAIGWCFSWAGIPWVYASEIFPLRIRSICVSICVAVHWILNFVIARSVPYMINNIGFGTYFVFASFITIAIPWVFFCVPETKGRSMEDMDIIFGLPNGVTASELQATEEKGSSAHLEDQKDTHTI</sequence>
<dbReference type="Proteomes" id="UP001392437">
    <property type="component" value="Unassembled WGS sequence"/>
</dbReference>
<gene>
    <name evidence="12" type="ORF">PG999_014110</name>
</gene>
<evidence type="ECO:0000256" key="5">
    <source>
        <dbReference type="ARBA" id="ARBA00022911"/>
    </source>
</evidence>
<feature type="transmembrane region" description="Helical" evidence="10">
    <location>
        <begin position="130"/>
        <end position="149"/>
    </location>
</feature>
<dbReference type="InterPro" id="IPR020846">
    <property type="entry name" value="MFS_dom"/>
</dbReference>
<comment type="caution">
    <text evidence="12">The sequence shown here is derived from an EMBL/GenBank/DDBJ whole genome shotgun (WGS) entry which is preliminary data.</text>
</comment>
<proteinExistence type="inferred from homology"/>
<dbReference type="PROSITE" id="PS00217">
    <property type="entry name" value="SUGAR_TRANSPORT_2"/>
    <property type="match status" value="1"/>
</dbReference>
<feature type="transmembrane region" description="Helical" evidence="10">
    <location>
        <begin position="70"/>
        <end position="88"/>
    </location>
</feature>
<feature type="transmembrane region" description="Helical" evidence="10">
    <location>
        <begin position="266"/>
        <end position="288"/>
    </location>
</feature>
<feature type="transmembrane region" description="Helical" evidence="10">
    <location>
        <begin position="335"/>
        <end position="358"/>
    </location>
</feature>
<evidence type="ECO:0000256" key="7">
    <source>
        <dbReference type="ARBA" id="ARBA00023136"/>
    </source>
</evidence>
<dbReference type="AlphaFoldDB" id="A0AAW0Q851"/>
<keyword evidence="5" id="KW-0672">Quinate metabolism</keyword>
<dbReference type="InterPro" id="IPR003663">
    <property type="entry name" value="Sugar/inositol_transpt"/>
</dbReference>
<dbReference type="EMBL" id="JAQQWP010000011">
    <property type="protein sequence ID" value="KAK8096088.1"/>
    <property type="molecule type" value="Genomic_DNA"/>
</dbReference>
<name>A0AAW0Q851_9PEZI</name>
<reference evidence="12 13" key="1">
    <citation type="submission" date="2023-01" db="EMBL/GenBank/DDBJ databases">
        <title>Analysis of 21 Apiospora genomes using comparative genomics revels a genus with tremendous synthesis potential of carbohydrate active enzymes and secondary metabolites.</title>
        <authorList>
            <person name="Sorensen T."/>
        </authorList>
    </citation>
    <scope>NUCLEOTIDE SEQUENCE [LARGE SCALE GENOMIC DNA]</scope>
    <source>
        <strain evidence="12 13">CBS 117206</strain>
    </source>
</reference>
<evidence type="ECO:0000256" key="9">
    <source>
        <dbReference type="RuleBase" id="RU003346"/>
    </source>
</evidence>
<dbReference type="InterPro" id="IPR050360">
    <property type="entry name" value="MFS_Sugar_Transporters"/>
</dbReference>
<evidence type="ECO:0000256" key="10">
    <source>
        <dbReference type="SAM" id="Phobius"/>
    </source>
</evidence>
<feature type="transmembrane region" description="Helical" evidence="10">
    <location>
        <begin position="297"/>
        <end position="315"/>
    </location>
</feature>
<dbReference type="PANTHER" id="PTHR48022">
    <property type="entry name" value="PLASTIDIC GLUCOSE TRANSPORTER 4"/>
    <property type="match status" value="1"/>
</dbReference>
<evidence type="ECO:0000256" key="3">
    <source>
        <dbReference type="ARBA" id="ARBA00022448"/>
    </source>
</evidence>
<dbReference type="InterPro" id="IPR005828">
    <property type="entry name" value="MFS_sugar_transport-like"/>
</dbReference>
<evidence type="ECO:0000313" key="13">
    <source>
        <dbReference type="Proteomes" id="UP001392437"/>
    </source>
</evidence>
<keyword evidence="4 10" id="KW-0812">Transmembrane</keyword>
<dbReference type="Gene3D" id="1.20.1250.20">
    <property type="entry name" value="MFS general substrate transporter like domains"/>
    <property type="match status" value="2"/>
</dbReference>
<feature type="transmembrane region" description="Helical" evidence="10">
    <location>
        <begin position="370"/>
        <end position="387"/>
    </location>
</feature>
<comment type="subcellular location">
    <subcellularLocation>
        <location evidence="1">Membrane</location>
        <topology evidence="1">Multi-pass membrane protein</topology>
    </subcellularLocation>
</comment>
<dbReference type="SUPFAM" id="SSF103473">
    <property type="entry name" value="MFS general substrate transporter"/>
    <property type="match status" value="1"/>
</dbReference>
<feature type="transmembrane region" description="Helical" evidence="10">
    <location>
        <begin position="161"/>
        <end position="183"/>
    </location>
</feature>
<dbReference type="PROSITE" id="PS50850">
    <property type="entry name" value="MFS"/>
    <property type="match status" value="1"/>
</dbReference>
<dbReference type="PANTHER" id="PTHR48022:SF34">
    <property type="entry name" value="MAJOR FACILITATOR SUPERFAMILY (MFS) PROFILE DOMAIN-CONTAINING PROTEIN-RELATED"/>
    <property type="match status" value="1"/>
</dbReference>
<evidence type="ECO:0000256" key="1">
    <source>
        <dbReference type="ARBA" id="ARBA00004141"/>
    </source>
</evidence>